<dbReference type="PANTHER" id="PTHR18964">
    <property type="entry name" value="ROK (REPRESSOR, ORF, KINASE) FAMILY"/>
    <property type="match status" value="1"/>
</dbReference>
<dbReference type="PROSITE" id="PS01125">
    <property type="entry name" value="ROK"/>
    <property type="match status" value="1"/>
</dbReference>
<gene>
    <name evidence="1" type="ORF">Q9313_21350</name>
</gene>
<evidence type="ECO:0000313" key="1">
    <source>
        <dbReference type="EMBL" id="WLR99336.1"/>
    </source>
</evidence>
<dbReference type="RefSeq" id="WP_306038729.1">
    <property type="nucleotide sequence ID" value="NZ_CP132303.1"/>
</dbReference>
<dbReference type="Proteomes" id="UP001234585">
    <property type="component" value="Plasmid unnamed1"/>
</dbReference>
<dbReference type="SUPFAM" id="SSF53067">
    <property type="entry name" value="Actin-like ATPase domain"/>
    <property type="match status" value="1"/>
</dbReference>
<organism evidence="1 2">
    <name type="scientific">Shinella sumterensis</name>
    <dbReference type="NCBI Taxonomy" id="1967501"/>
    <lineage>
        <taxon>Bacteria</taxon>
        <taxon>Pseudomonadati</taxon>
        <taxon>Pseudomonadota</taxon>
        <taxon>Alphaproteobacteria</taxon>
        <taxon>Hyphomicrobiales</taxon>
        <taxon>Rhizobiaceae</taxon>
        <taxon>Shinella</taxon>
    </lineage>
</organism>
<dbReference type="Gene3D" id="3.30.420.40">
    <property type="match status" value="2"/>
</dbReference>
<accession>A0AA50CQ00</accession>
<keyword evidence="2" id="KW-1185">Reference proteome</keyword>
<protein>
    <submittedName>
        <fullName evidence="1">ROK family protein</fullName>
    </submittedName>
</protein>
<name>A0AA50CQ00_9HYPH</name>
<dbReference type="InterPro" id="IPR043129">
    <property type="entry name" value="ATPase_NBD"/>
</dbReference>
<dbReference type="InterPro" id="IPR000600">
    <property type="entry name" value="ROK"/>
</dbReference>
<geneLocation type="plasmid" evidence="1 2">
    <name>unnamed1</name>
</geneLocation>
<dbReference type="Pfam" id="PF00480">
    <property type="entry name" value="ROK"/>
    <property type="match status" value="1"/>
</dbReference>
<dbReference type="PANTHER" id="PTHR18964:SF173">
    <property type="entry name" value="GLUCOKINASE"/>
    <property type="match status" value="1"/>
</dbReference>
<sequence length="327" mass="33818">MNDDFTIGLDLGGTQVRAALVRAGKVLARTAARTDVSGPEEVMRQFRALVAEVSHAAGGAPIRAIGMCAPGPLDTVSGVIDHIPTLPGWEQFPLRDRLSAIFGIPAIVENDGIAAAFGEWQYGAARGLDHTVYVTVSTGIGGGVVVDGRLMHGARGMAGHVGHFTLAAEGPTCSCGRVGCFEAVAAGTAFGKRVRAAANKNPTSFLGRMAEKGIVEGRHAVEGARAGDAACLALIAEEADWLGSGFASLLHLYSPQMLVMGGGVSVAFDLLEPGIRARIRRDAMAPFREVPVVKAKLGDDAGLVGVASLAVLQQRTAGSFHGRTSKT</sequence>
<keyword evidence="1" id="KW-0614">Plasmid</keyword>
<proteinExistence type="predicted"/>
<dbReference type="EMBL" id="CP132303">
    <property type="protein sequence ID" value="WLR99336.1"/>
    <property type="molecule type" value="Genomic_DNA"/>
</dbReference>
<evidence type="ECO:0000313" key="2">
    <source>
        <dbReference type="Proteomes" id="UP001234585"/>
    </source>
</evidence>
<dbReference type="InterPro" id="IPR049874">
    <property type="entry name" value="ROK_cs"/>
</dbReference>
<dbReference type="AlphaFoldDB" id="A0AA50CQ00"/>
<reference evidence="1 2" key="1">
    <citation type="submission" date="2023-08" db="EMBL/GenBank/DDBJ databases">
        <title>Pathogen: clinical or host-associated sample.</title>
        <authorList>
            <person name="Hergert J."/>
            <person name="Casey R."/>
            <person name="Wagner J."/>
            <person name="Young E.L."/>
            <person name="Oakeson K.F."/>
        </authorList>
    </citation>
    <scope>NUCLEOTIDE SEQUENCE [LARGE SCALE GENOMIC DNA]</scope>
    <source>
        <strain evidence="1 2">1760953</strain>
        <plasmid evidence="1 2">unnamed1</plasmid>
    </source>
</reference>